<comment type="caution">
    <text evidence="7">The sequence shown here is derived from an EMBL/GenBank/DDBJ whole genome shotgun (WGS) entry which is preliminary data.</text>
</comment>
<evidence type="ECO:0000313" key="7">
    <source>
        <dbReference type="EMBL" id="KAL3771245.1"/>
    </source>
</evidence>
<dbReference type="Pfam" id="PF04515">
    <property type="entry name" value="Choline_transpo"/>
    <property type="match status" value="1"/>
</dbReference>
<evidence type="ECO:0000256" key="6">
    <source>
        <dbReference type="RuleBase" id="RU368066"/>
    </source>
</evidence>
<feature type="transmembrane region" description="Helical" evidence="6">
    <location>
        <begin position="274"/>
        <end position="292"/>
    </location>
</feature>
<comment type="subcellular location">
    <subcellularLocation>
        <location evidence="6">Cell membrane</location>
        <topology evidence="6">Multi-pass membrane protein</topology>
    </subcellularLocation>
    <subcellularLocation>
        <location evidence="1">Membrane</location>
        <topology evidence="1">Multi-pass membrane protein</topology>
    </subcellularLocation>
</comment>
<name>A0ABD3N559_9STRA</name>
<dbReference type="Proteomes" id="UP001530315">
    <property type="component" value="Unassembled WGS sequence"/>
</dbReference>
<evidence type="ECO:0000256" key="1">
    <source>
        <dbReference type="ARBA" id="ARBA00004141"/>
    </source>
</evidence>
<dbReference type="AlphaFoldDB" id="A0ABD3N559"/>
<feature type="transmembrane region" description="Helical" evidence="6">
    <location>
        <begin position="455"/>
        <end position="478"/>
    </location>
</feature>
<dbReference type="PANTHER" id="PTHR12385">
    <property type="entry name" value="CHOLINE TRANSPORTER-LIKE (SLC FAMILY 44)"/>
    <property type="match status" value="1"/>
</dbReference>
<dbReference type="GO" id="GO:0022857">
    <property type="term" value="F:transmembrane transporter activity"/>
    <property type="evidence" value="ECO:0007669"/>
    <property type="project" value="UniProtKB-UniRule"/>
</dbReference>
<feature type="transmembrane region" description="Helical" evidence="6">
    <location>
        <begin position="195"/>
        <end position="216"/>
    </location>
</feature>
<evidence type="ECO:0000256" key="4">
    <source>
        <dbReference type="ARBA" id="ARBA00022989"/>
    </source>
</evidence>
<dbReference type="EMBL" id="JALLAZ020001608">
    <property type="protein sequence ID" value="KAL3771245.1"/>
    <property type="molecule type" value="Genomic_DNA"/>
</dbReference>
<feature type="transmembrane region" description="Helical" evidence="6">
    <location>
        <begin position="222"/>
        <end position="240"/>
    </location>
</feature>
<dbReference type="InterPro" id="IPR007603">
    <property type="entry name" value="Choline_transptr-like"/>
</dbReference>
<dbReference type="PANTHER" id="PTHR12385:SF4">
    <property type="entry name" value="PROTEIN PNS1"/>
    <property type="match status" value="1"/>
</dbReference>
<feature type="transmembrane region" description="Helical" evidence="6">
    <location>
        <begin position="166"/>
        <end position="188"/>
    </location>
</feature>
<protein>
    <recommendedName>
        <fullName evidence="6">Choline transporter-like protein</fullName>
    </recommendedName>
</protein>
<comment type="function">
    <text evidence="6">Choline transporter.</text>
</comment>
<keyword evidence="4 6" id="KW-1133">Transmembrane helix</keyword>
<feature type="transmembrane region" description="Helical" evidence="6">
    <location>
        <begin position="66"/>
        <end position="87"/>
    </location>
</feature>
<accession>A0ABD3N559</accession>
<keyword evidence="8" id="KW-1185">Reference proteome</keyword>
<comment type="similarity">
    <text evidence="2 6">Belongs to the CTL (choline transporter-like) family.</text>
</comment>
<feature type="transmembrane region" description="Helical" evidence="6">
    <location>
        <begin position="490"/>
        <end position="515"/>
    </location>
</feature>
<evidence type="ECO:0000256" key="2">
    <source>
        <dbReference type="ARBA" id="ARBA00007168"/>
    </source>
</evidence>
<feature type="transmembrane region" description="Helical" evidence="6">
    <location>
        <begin position="362"/>
        <end position="382"/>
    </location>
</feature>
<keyword evidence="5 6" id="KW-0472">Membrane</keyword>
<evidence type="ECO:0000313" key="8">
    <source>
        <dbReference type="Proteomes" id="UP001530315"/>
    </source>
</evidence>
<proteinExistence type="inferred from homology"/>
<feature type="transmembrane region" description="Helical" evidence="6">
    <location>
        <begin position="247"/>
        <end position="268"/>
    </location>
</feature>
<dbReference type="GO" id="GO:0005886">
    <property type="term" value="C:plasma membrane"/>
    <property type="evidence" value="ECO:0007669"/>
    <property type="project" value="UniProtKB-SubCell"/>
</dbReference>
<reference evidence="7 8" key="1">
    <citation type="submission" date="2024-10" db="EMBL/GenBank/DDBJ databases">
        <title>Updated reference genomes for cyclostephanoid diatoms.</title>
        <authorList>
            <person name="Roberts W.R."/>
            <person name="Alverson A.J."/>
        </authorList>
    </citation>
    <scope>NUCLEOTIDE SEQUENCE [LARGE SCALE GENOMIC DNA]</scope>
    <source>
        <strain evidence="7 8">AJA276-08</strain>
    </source>
</reference>
<evidence type="ECO:0000256" key="5">
    <source>
        <dbReference type="ARBA" id="ARBA00023136"/>
    </source>
</evidence>
<organism evidence="7 8">
    <name type="scientific">Stephanodiscus triporus</name>
    <dbReference type="NCBI Taxonomy" id="2934178"/>
    <lineage>
        <taxon>Eukaryota</taxon>
        <taxon>Sar</taxon>
        <taxon>Stramenopiles</taxon>
        <taxon>Ochrophyta</taxon>
        <taxon>Bacillariophyta</taxon>
        <taxon>Coscinodiscophyceae</taxon>
        <taxon>Thalassiosirophycidae</taxon>
        <taxon>Stephanodiscales</taxon>
        <taxon>Stephanodiscaceae</taxon>
        <taxon>Stephanodiscus</taxon>
    </lineage>
</organism>
<gene>
    <name evidence="7" type="ORF">ACHAW5_006654</name>
</gene>
<evidence type="ECO:0000256" key="3">
    <source>
        <dbReference type="ARBA" id="ARBA00022692"/>
    </source>
</evidence>
<feature type="transmembrane region" description="Helical" evidence="6">
    <location>
        <begin position="415"/>
        <end position="432"/>
    </location>
</feature>
<sequence>MSQEPYYNAGTTAPVVVRGVYVNRDPLDYHRDDEMSSSASPAPAAAMTIGDLEKAGEVQARRCNDVAFALLFWVHLAVVAGATATFAPRMIGDVAALSSGGNRDLSSSSSSGGSDAMFASWIVGIARLVLSAPSSSIVSPVHDEEARDLQEDYDADVDVADDLGDMILLLGASALIALLLSSLVLAFIIRRAESLIKFALLFNVVCTFAFTIGSIFISPFSAAVGIFLFVLTVYYAYVVWGRIPFAATNLVVAATAVKANLGLSIIAYSSLPVIIGWSCWWLVSFASTVYVASGCDAQGNCATETPGILVFSMLLSYHWTCQVIKNVVHVTVAGAVGTWWFVPTEGTSFCSHGVRDSFVRSITTSFGSICLGSLLVAIVEALRSMVRNMRENGEGGILLCLAECLLSCLQDMMEYFNMWAFVFVGLYGYPFVEAGKNVLTLFQSRGWTTIITDNLAQGVLSLVSVAVGLITGLIALAIAQARGMVFGDEVGAYAAAFFIGFVTGVVLTITLLTLVSSAVNTVIVCYAEAPREFELNHPKLSQDMRSAWRQAWPEDFRY</sequence>
<feature type="transmembrane region" description="Helical" evidence="6">
    <location>
        <begin position="323"/>
        <end position="342"/>
    </location>
</feature>
<keyword evidence="3 6" id="KW-0812">Transmembrane</keyword>